<dbReference type="RefSeq" id="WP_094014143.1">
    <property type="nucleotide sequence ID" value="NZ_NMQW01000009.1"/>
</dbReference>
<evidence type="ECO:0000313" key="2">
    <source>
        <dbReference type="Proteomes" id="UP000215509"/>
    </source>
</evidence>
<protein>
    <recommendedName>
        <fullName evidence="3">DUF1641 domain-containing protein</fullName>
    </recommendedName>
</protein>
<dbReference type="OrthoDB" id="2357456at2"/>
<evidence type="ECO:0000313" key="1">
    <source>
        <dbReference type="EMBL" id="OXM87044.1"/>
    </source>
</evidence>
<dbReference type="AlphaFoldDB" id="A0A229UUI5"/>
<comment type="caution">
    <text evidence="1">The sequence shown here is derived from an EMBL/GenBank/DDBJ whole genome shotgun (WGS) entry which is preliminary data.</text>
</comment>
<sequence>MISPTTDSQIKMVLENPEHGEALLYLLQKLPELAAGVQFMEEKAAFVHNVLSDKHSLFSMASETEAKLKSFHLTGEHVDSLVALMQKLPALLEMLEKAEQWVQFAAQVATDKESVGYLAKGLEELPLVQAGADILKETNEKFHSETDYGSISLVRLYKLLKNPVLIRGFRYVETLLEVIGKHKKS</sequence>
<proteinExistence type="predicted"/>
<keyword evidence="2" id="KW-1185">Reference proteome</keyword>
<reference evidence="1 2" key="1">
    <citation type="submission" date="2017-07" db="EMBL/GenBank/DDBJ databases">
        <title>Genome sequencing and assembly of Paenibacillus rigui.</title>
        <authorList>
            <person name="Mayilraj S."/>
        </authorList>
    </citation>
    <scope>NUCLEOTIDE SEQUENCE [LARGE SCALE GENOMIC DNA]</scope>
    <source>
        <strain evidence="1 2">JCM 16352</strain>
    </source>
</reference>
<organism evidence="1 2">
    <name type="scientific">Paenibacillus rigui</name>
    <dbReference type="NCBI Taxonomy" id="554312"/>
    <lineage>
        <taxon>Bacteria</taxon>
        <taxon>Bacillati</taxon>
        <taxon>Bacillota</taxon>
        <taxon>Bacilli</taxon>
        <taxon>Bacillales</taxon>
        <taxon>Paenibacillaceae</taxon>
        <taxon>Paenibacillus</taxon>
    </lineage>
</organism>
<dbReference type="Proteomes" id="UP000215509">
    <property type="component" value="Unassembled WGS sequence"/>
</dbReference>
<dbReference type="EMBL" id="NMQW01000009">
    <property type="protein sequence ID" value="OXM87044.1"/>
    <property type="molecule type" value="Genomic_DNA"/>
</dbReference>
<name>A0A229UUI5_9BACL</name>
<accession>A0A229UUI5</accession>
<gene>
    <name evidence="1" type="ORF">CF651_06925</name>
</gene>
<evidence type="ECO:0008006" key="3">
    <source>
        <dbReference type="Google" id="ProtNLM"/>
    </source>
</evidence>